<reference evidence="2" key="1">
    <citation type="submission" date="2014-11" db="EMBL/GenBank/DDBJ databases">
        <authorList>
            <person name="Otto D Thomas"/>
            <person name="Naeem Raeece"/>
        </authorList>
    </citation>
    <scope>NUCLEOTIDE SEQUENCE</scope>
</reference>
<feature type="region of interest" description="Disordered" evidence="1">
    <location>
        <begin position="25"/>
        <end position="68"/>
    </location>
</feature>
<evidence type="ECO:0000313" key="2">
    <source>
        <dbReference type="EMBL" id="CEM10596.1"/>
    </source>
</evidence>
<feature type="compositionally biased region" description="Basic and acidic residues" evidence="1">
    <location>
        <begin position="685"/>
        <end position="695"/>
    </location>
</feature>
<feature type="region of interest" description="Disordered" evidence="1">
    <location>
        <begin position="638"/>
        <end position="695"/>
    </location>
</feature>
<proteinExistence type="predicted"/>
<evidence type="ECO:0008006" key="3">
    <source>
        <dbReference type="Google" id="ProtNLM"/>
    </source>
</evidence>
<protein>
    <recommendedName>
        <fullName evidence="3">Integrase catalytic domain-containing protein</fullName>
    </recommendedName>
</protein>
<dbReference type="PhylomeDB" id="A0A0G4FCP6"/>
<dbReference type="InterPro" id="IPR036397">
    <property type="entry name" value="RNaseH_sf"/>
</dbReference>
<dbReference type="Gene3D" id="3.30.420.10">
    <property type="entry name" value="Ribonuclease H-like superfamily/Ribonuclease H"/>
    <property type="match status" value="1"/>
</dbReference>
<organism evidence="2">
    <name type="scientific">Chromera velia CCMP2878</name>
    <dbReference type="NCBI Taxonomy" id="1169474"/>
    <lineage>
        <taxon>Eukaryota</taxon>
        <taxon>Sar</taxon>
        <taxon>Alveolata</taxon>
        <taxon>Colpodellida</taxon>
        <taxon>Chromeraceae</taxon>
        <taxon>Chromera</taxon>
    </lineage>
</organism>
<feature type="compositionally biased region" description="Gly residues" evidence="1">
    <location>
        <begin position="52"/>
        <end position="66"/>
    </location>
</feature>
<feature type="compositionally biased region" description="Basic and acidic residues" evidence="1">
    <location>
        <begin position="968"/>
        <end position="984"/>
    </location>
</feature>
<feature type="compositionally biased region" description="Low complexity" evidence="1">
    <location>
        <begin position="30"/>
        <end position="51"/>
    </location>
</feature>
<accession>A0A0G4FCP6</accession>
<gene>
    <name evidence="2" type="ORF">Cvel_16249</name>
</gene>
<sequence length="1514" mass="169879">MPRDVGSLRHLSEDRALHLICCHDKKAKAQQQSPSSSSSNPRGRGRPQAYRGRGGMQAARGGGPGRYDGKAAYVADEWKGQGHLPDHNEDAEGGIIKQQQGTTFQFRDGAPKPWFMTETHKAYVVPEHEIERKPPDPPKQVQSMVSQVDPPGRLSVWMHIDSCTTAPLGWEKELGGMVVWSEPCEGSFRVALQKSPKKIQVSRLVCIAQKNRVRGKGWKVLLLWVYLTEDPVPYLMQEDYEEGETLLRHEGKDSYVIVRDARGFLVEVIVENPKGDATSNLPFTTTFIPTADEVKKTMQKTGGAWAIRERTIDFEELRAHHRRFRHVGRDKLEPTLASRGMHARTEDWKRLETECRLCPLKNATIPTLAPVPTQHEDTGGPFQIMQLDHWFPNDDEVNGPHACCLSVLDEYNGMDLDYPLRSRNHSVDRVRDHIEFVESFGDVQFQKEGPKAIAGRIRCDKASEFRGGPLGDFVERKGMTFLDNPAGEKGPLGFVEGKNRHRRTELAALRAEWKRRFGSCPKSLWGHQARGVALTRAKLYSKVLRTSQWEKAFGVPPPFRFLIGDVGVLRTAESGIELAGSEVVWLYEKNKSTAVVTRKQPNRDVWDILKTHPQYVKPVKRGVVSCWGGPDWAPDSVEMPPHPLSITDNSSDAPPSHPLHGAAASPAGGNNGNEGVQAIGGGDFPEEHGTNVPADAHDRFTGIRIRGPDNKLTPLVITGKSRKSTHVTSKIQQQPDGKWKFAGLSDTTVRKTDVLRYFEFAGGHLPPAIEAEISSPPSAQVGGCEQEAPAQREEEAESGDQAEGGEVQGAGGGDNSDDNDFLFGENHLTPDALTGGQLGEERRNREAEQEEMRDNGERSSGEPPGFDLGEQPPAQNVFFLAPTYDCFYLGPDPEHPLTVPDDFKQGSTQTPALPEEVAKGDFDVACRDEWLKNIVGKGVLGRVVDRKEVDSVMRMGWRLTWKEKEAQQAEKEKEENRQEEEKAAQSRQTMGKGDRLQCDREGEQPQKYKGRKGRIKRTGDENEGRQRQGINRKPKARCFGKGFTDKKAVDTYVGTPSVWAILIFAIFSLTFSLNLFAGDISGAFLTAPDRNEKRAAVIIPDWLPEIPDTNPYDDINDEDYAELRRAALAIKPRELRLIEKGLYGMPCSGNIFDKSLAEVQGQAGYKRVETGVAIKVGESGQPADGVQINWIDDVFGGRKGKKEMEGEIEFLKTKFDWGHLRELSPQSSIKYAGMDFMFSHSTAEISQDFYCRGVNTDAIWRVLGEKRKGGEVRAADLEPTTEKKKEGRLEPLMRSINGVLHWMVRMRSNRRVWADVLSCHSTRPCRWIVRAGIRVMEMLKEKKEPLRMRALNRLKRMMLTIMPDSAYSRKTYSGRLGWLIFLVEEDWIPKKALELVNPWENCISWHTEKHNHKHESSIAAEATAFESVVKHLPRIKSLSTQMWGTEPLVIFFTDCNPLFEQLRLGVAVDGTSQGMLDFVIQELGRTGRKVMWCRRQVQMGNALTKPCWPGKEFA</sequence>
<feature type="compositionally biased region" description="Basic and acidic residues" evidence="1">
    <location>
        <begin position="992"/>
        <end position="1006"/>
    </location>
</feature>
<feature type="compositionally biased region" description="Basic and acidic residues" evidence="1">
    <location>
        <begin position="839"/>
        <end position="860"/>
    </location>
</feature>
<dbReference type="EMBL" id="CDMZ01000268">
    <property type="protein sequence ID" value="CEM10596.1"/>
    <property type="molecule type" value="Genomic_DNA"/>
</dbReference>
<dbReference type="SUPFAM" id="SSF53098">
    <property type="entry name" value="Ribonuclease H-like"/>
    <property type="match status" value="1"/>
</dbReference>
<name>A0A0G4FCP6_9ALVE</name>
<feature type="region of interest" description="Disordered" evidence="1">
    <location>
        <begin position="768"/>
        <end position="873"/>
    </location>
</feature>
<evidence type="ECO:0000256" key="1">
    <source>
        <dbReference type="SAM" id="MobiDB-lite"/>
    </source>
</evidence>
<feature type="compositionally biased region" description="Basic and acidic residues" evidence="1">
    <location>
        <begin position="1017"/>
        <end position="1026"/>
    </location>
</feature>
<dbReference type="VEuPathDB" id="CryptoDB:Cvel_16249"/>
<dbReference type="InterPro" id="IPR012337">
    <property type="entry name" value="RNaseH-like_sf"/>
</dbReference>
<dbReference type="GO" id="GO:0003676">
    <property type="term" value="F:nucleic acid binding"/>
    <property type="evidence" value="ECO:0007669"/>
    <property type="project" value="InterPro"/>
</dbReference>
<feature type="region of interest" description="Disordered" evidence="1">
    <location>
        <begin position="968"/>
        <end position="1033"/>
    </location>
</feature>